<evidence type="ECO:0000313" key="4">
    <source>
        <dbReference type="EnsemblPlants" id="OPUNC02G17640.1"/>
    </source>
</evidence>
<name>A0A0E0K0U5_ORYPU</name>
<dbReference type="Pfam" id="PF08268">
    <property type="entry name" value="FBA_3"/>
    <property type="match status" value="1"/>
</dbReference>
<feature type="domain" description="F-box" evidence="2">
    <location>
        <begin position="88"/>
        <end position="122"/>
    </location>
</feature>
<feature type="region of interest" description="Disordered" evidence="1">
    <location>
        <begin position="1"/>
        <end position="72"/>
    </location>
</feature>
<dbReference type="Pfam" id="PF00646">
    <property type="entry name" value="F-box"/>
    <property type="match status" value="1"/>
</dbReference>
<dbReference type="HOGENOM" id="CLU_346970_0_0_1"/>
<dbReference type="InterPro" id="IPR036047">
    <property type="entry name" value="F-box-like_dom_sf"/>
</dbReference>
<reference evidence="4" key="1">
    <citation type="submission" date="2015-04" db="UniProtKB">
        <authorList>
            <consortium name="EnsemblPlants"/>
        </authorList>
    </citation>
    <scope>IDENTIFICATION</scope>
</reference>
<dbReference type="InterPro" id="IPR013187">
    <property type="entry name" value="F-box-assoc_dom_typ3"/>
</dbReference>
<dbReference type="NCBIfam" id="TIGR01640">
    <property type="entry name" value="F_box_assoc_1"/>
    <property type="match status" value="1"/>
</dbReference>
<dbReference type="STRING" id="4537.A0A0E0K0U5"/>
<evidence type="ECO:0000256" key="1">
    <source>
        <dbReference type="SAM" id="MobiDB-lite"/>
    </source>
</evidence>
<organism evidence="4">
    <name type="scientific">Oryza punctata</name>
    <name type="common">Red rice</name>
    <dbReference type="NCBI Taxonomy" id="4537"/>
    <lineage>
        <taxon>Eukaryota</taxon>
        <taxon>Viridiplantae</taxon>
        <taxon>Streptophyta</taxon>
        <taxon>Embryophyta</taxon>
        <taxon>Tracheophyta</taxon>
        <taxon>Spermatophyta</taxon>
        <taxon>Magnoliopsida</taxon>
        <taxon>Liliopsida</taxon>
        <taxon>Poales</taxon>
        <taxon>Poaceae</taxon>
        <taxon>BOP clade</taxon>
        <taxon>Oryzoideae</taxon>
        <taxon>Oryzeae</taxon>
        <taxon>Oryzinae</taxon>
        <taxon>Oryza</taxon>
    </lineage>
</organism>
<protein>
    <submittedName>
        <fullName evidence="4">Uncharacterized protein</fullName>
    </submittedName>
</protein>
<keyword evidence="5" id="KW-1185">Reference proteome</keyword>
<dbReference type="EnsemblPlants" id="OPUNC02G17640.1">
    <property type="protein sequence ID" value="OPUNC02G17640.1"/>
    <property type="gene ID" value="OPUNC02G17640"/>
</dbReference>
<evidence type="ECO:0000259" key="2">
    <source>
        <dbReference type="Pfam" id="PF00646"/>
    </source>
</evidence>
<evidence type="ECO:0000259" key="3">
    <source>
        <dbReference type="Pfam" id="PF08268"/>
    </source>
</evidence>
<dbReference type="Proteomes" id="UP000026962">
    <property type="component" value="Chromosome 2"/>
</dbReference>
<reference evidence="4" key="2">
    <citation type="submission" date="2018-05" db="EMBL/GenBank/DDBJ databases">
        <title>OpunRS2 (Oryza punctata Reference Sequence Version 2).</title>
        <authorList>
            <person name="Zhang J."/>
            <person name="Kudrna D."/>
            <person name="Lee S."/>
            <person name="Talag J."/>
            <person name="Welchert J."/>
            <person name="Wing R.A."/>
        </authorList>
    </citation>
    <scope>NUCLEOTIDE SEQUENCE [LARGE SCALE GENOMIC DNA]</scope>
</reference>
<dbReference type="InterPro" id="IPR001810">
    <property type="entry name" value="F-box_dom"/>
</dbReference>
<dbReference type="InterPro" id="IPR017451">
    <property type="entry name" value="F-box-assoc_interact_dom"/>
</dbReference>
<dbReference type="PANTHER" id="PTHR31672">
    <property type="entry name" value="BNACNNG10540D PROTEIN"/>
    <property type="match status" value="1"/>
</dbReference>
<dbReference type="InterPro" id="IPR050796">
    <property type="entry name" value="SCF_F-box_component"/>
</dbReference>
<accession>A0A0E0K0U5</accession>
<feature type="domain" description="F-box associated beta-propeller type 3" evidence="3">
    <location>
        <begin position="183"/>
        <end position="380"/>
    </location>
</feature>
<dbReference type="Gramene" id="OPUNC02G17640.1">
    <property type="protein sequence ID" value="OPUNC02G17640.1"/>
    <property type="gene ID" value="OPUNC02G17640"/>
</dbReference>
<proteinExistence type="predicted"/>
<evidence type="ECO:0000313" key="5">
    <source>
        <dbReference type="Proteomes" id="UP000026962"/>
    </source>
</evidence>
<dbReference type="SUPFAM" id="SSF81383">
    <property type="entry name" value="F-box domain"/>
    <property type="match status" value="1"/>
</dbReference>
<dbReference type="AlphaFoldDB" id="A0A0E0K0U5"/>
<feature type="compositionally biased region" description="Low complexity" evidence="1">
    <location>
        <begin position="31"/>
        <end position="69"/>
    </location>
</feature>
<dbReference type="PANTHER" id="PTHR31672:SF2">
    <property type="entry name" value="F-BOX DOMAIN-CONTAINING PROTEIN"/>
    <property type="match status" value="1"/>
</dbReference>
<sequence length="688" mass="75939">MADNGGHEAALPDGGHHPPAIVANGGDQEPAANGGDQAAAANGGDQAAAANGGEHAAADGGEQAEANGALPNGAGIRAPRALRRVEVEALHQVLLRMPVAEVARCRGVCRLLHDLIATDAFRRDHQRHFSRHPMPLFFYRLDHLAYPDRVRVHLRGVDIAARESLPVIRFAHADANLRNADPRVFTIEGSCDGILLLSYHTRLYACNPSTRRWRRLPPLHDDHDIIGLYGHGAINEREYRVLYHTKRPDCRYWIFSLSFFPDQPARDIGRPANLEAVRIVLADGISPSYEMPPVTVAHRLHWRAQAANCNVLVFDTVAEAFGWIPPPNQQEGDQLIPVEGDQLLEINGMLAITLVSQTTVDVWVLEEGEVWAHHYQISLPVDQLNILGGYDDEGFVSATVFAVSQERNVLAQCPGMILQCDTEGNVLNFYSLAGHLTVLSRYMLQESLLTHAFLPMRQEDAIDGDPPFFQGYGGSPLVVLGAVPHWVFSLSLPDQPARDIERPANSDAVRLVLADGIAPSYEMPPATVAHRQHWLAQAASRNVVVVFDTVAEAFGWIPLLLINRKGDQLLEINGMLAITRISQTLVDLWILQEGEVWQHQYQILLPVAPLNIHHGYDHEGLVSATVLAVSQERNVLVQCPYLMLQCDAAGNVLKFYSLENHFTDLSRTYDPRKPCYACVPSVAAGRCK</sequence>